<evidence type="ECO:0000313" key="10">
    <source>
        <dbReference type="Proteomes" id="UP000825935"/>
    </source>
</evidence>
<comment type="similarity">
    <text evidence="3">Belongs to the flavin monoamine oxidase family.</text>
</comment>
<dbReference type="SUPFAM" id="SSF54373">
    <property type="entry name" value="FAD-linked reductases, C-terminal domain"/>
    <property type="match status" value="1"/>
</dbReference>
<sequence length="614" mass="67119">MAPARPRVVVVGAGMAGLAAAHRLHEACEKAQQAFDLTVLEGNYRVGGRIHTARFGGDQVELGATFIHGITGSPIYKIAQGCGALTSDVPRENYAGRFLQPLFCAEGSHIPVNPHILLPAIEMFRAAMSIAKGKGTPDQPLALTESSVGAFVRQRLHDFFVEQEYEDKITYGGCEEAEGNTEDHGKMARESETSLRGEIDFSPCLPKSVQGEVYSDAESSVASHVPVKLDTADSKLDSGSWACSPRLLQESAVLSFESLERSISGCNSLEDLDLASFKEYTEFPGPHQTIGKGYASVLKELDNSLPVGTVKLEKKVQKVFWNHSHPSVQAPVVLCCEDGSIIQADHVILTMSLGVLKAGVSTCLKPCSSTICRSVTDLRGWKAPIEEQKHEFFEPSLPSWKLDVITRLGFGVVNKLFLHLDPAADKKLFSEILFLHHNDSHAVPSWLKKAFSMFPIYEGSNVIALWFTGDEALQMEYLSDEEILDGIVQMLISFRLADINEKQVLRSMFKGVLRSQWGTNPLCRGSYSFVAVGSSGRDIDDLAKPLPEASQNAKDNTSILLSDAIESASDSPLQLLFAGEATHRNFYSTTHGAYLSGVREADRLLDYFKNSCGL</sequence>
<dbReference type="Gene3D" id="3.90.660.10">
    <property type="match status" value="1"/>
</dbReference>
<evidence type="ECO:0000256" key="5">
    <source>
        <dbReference type="ARBA" id="ARBA00022630"/>
    </source>
</evidence>
<evidence type="ECO:0000256" key="3">
    <source>
        <dbReference type="ARBA" id="ARBA00005995"/>
    </source>
</evidence>
<comment type="caution">
    <text evidence="9">The sequence shown here is derived from an EMBL/GenBank/DDBJ whole genome shotgun (WGS) entry which is preliminary data.</text>
</comment>
<evidence type="ECO:0000256" key="4">
    <source>
        <dbReference type="ARBA" id="ARBA00022490"/>
    </source>
</evidence>
<name>A0A8T2PY94_CERRI</name>
<dbReference type="InterPro" id="IPR002937">
    <property type="entry name" value="Amino_oxidase"/>
</dbReference>
<dbReference type="AlphaFoldDB" id="A0A8T2PY94"/>
<evidence type="ECO:0000256" key="1">
    <source>
        <dbReference type="ARBA" id="ARBA00001974"/>
    </source>
</evidence>
<dbReference type="Gene3D" id="3.50.50.60">
    <property type="entry name" value="FAD/NAD(P)-binding domain"/>
    <property type="match status" value="3"/>
</dbReference>
<evidence type="ECO:0000256" key="6">
    <source>
        <dbReference type="ARBA" id="ARBA00022827"/>
    </source>
</evidence>
<dbReference type="Proteomes" id="UP000825935">
    <property type="component" value="Chromosome 39"/>
</dbReference>
<dbReference type="InterPro" id="IPR036188">
    <property type="entry name" value="FAD/NAD-bd_sf"/>
</dbReference>
<dbReference type="PANTHER" id="PTHR10742">
    <property type="entry name" value="FLAVIN MONOAMINE OXIDASE"/>
    <property type="match status" value="1"/>
</dbReference>
<dbReference type="GO" id="GO:0046592">
    <property type="term" value="F:polyamine oxidase activity"/>
    <property type="evidence" value="ECO:0007669"/>
    <property type="project" value="TreeGrafter"/>
</dbReference>
<dbReference type="OrthoDB" id="2019015at2759"/>
<feature type="domain" description="Amine oxidase" evidence="8">
    <location>
        <begin position="15"/>
        <end position="93"/>
    </location>
</feature>
<dbReference type="InterPro" id="IPR050281">
    <property type="entry name" value="Flavin_monoamine_oxidase"/>
</dbReference>
<reference evidence="9" key="1">
    <citation type="submission" date="2021-08" db="EMBL/GenBank/DDBJ databases">
        <title>WGS assembly of Ceratopteris richardii.</title>
        <authorList>
            <person name="Marchant D.B."/>
            <person name="Chen G."/>
            <person name="Jenkins J."/>
            <person name="Shu S."/>
            <person name="Leebens-Mack J."/>
            <person name="Grimwood J."/>
            <person name="Schmutz J."/>
            <person name="Soltis P."/>
            <person name="Soltis D."/>
            <person name="Chen Z.-H."/>
        </authorList>
    </citation>
    <scope>NUCLEOTIDE SEQUENCE</scope>
    <source>
        <strain evidence="9">Whitten #5841</strain>
        <tissue evidence="9">Leaf</tissue>
    </source>
</reference>
<dbReference type="PANTHER" id="PTHR10742:SF405">
    <property type="entry name" value="PEROXISOMAL N(1)-ACETYL-SPERMINE_SPERMIDINE OXIDASE"/>
    <property type="match status" value="1"/>
</dbReference>
<keyword evidence="10" id="KW-1185">Reference proteome</keyword>
<evidence type="ECO:0000313" key="9">
    <source>
        <dbReference type="EMBL" id="KAH7276607.1"/>
    </source>
</evidence>
<dbReference type="OMA" id="ANIAVKM"/>
<keyword evidence="5" id="KW-0285">Flavoprotein</keyword>
<evidence type="ECO:0000259" key="8">
    <source>
        <dbReference type="Pfam" id="PF01593"/>
    </source>
</evidence>
<accession>A0A8T2PY94</accession>
<keyword evidence="6" id="KW-0274">FAD</keyword>
<protein>
    <recommendedName>
        <fullName evidence="8">Amine oxidase domain-containing protein</fullName>
    </recommendedName>
</protein>
<evidence type="ECO:0000256" key="7">
    <source>
        <dbReference type="ARBA" id="ARBA00023002"/>
    </source>
</evidence>
<evidence type="ECO:0000256" key="2">
    <source>
        <dbReference type="ARBA" id="ARBA00004496"/>
    </source>
</evidence>
<keyword evidence="4" id="KW-0963">Cytoplasm</keyword>
<proteinExistence type="inferred from homology"/>
<comment type="cofactor">
    <cofactor evidence="1">
        <name>FAD</name>
        <dbReference type="ChEBI" id="CHEBI:57692"/>
    </cofactor>
</comment>
<comment type="subcellular location">
    <subcellularLocation>
        <location evidence="2">Cytoplasm</location>
    </subcellularLocation>
</comment>
<feature type="domain" description="Amine oxidase" evidence="8">
    <location>
        <begin position="265"/>
        <end position="605"/>
    </location>
</feature>
<dbReference type="GO" id="GO:0005737">
    <property type="term" value="C:cytoplasm"/>
    <property type="evidence" value="ECO:0007669"/>
    <property type="project" value="UniProtKB-SubCell"/>
</dbReference>
<dbReference type="SUPFAM" id="SSF51905">
    <property type="entry name" value="FAD/NAD(P)-binding domain"/>
    <property type="match status" value="1"/>
</dbReference>
<organism evidence="9 10">
    <name type="scientific">Ceratopteris richardii</name>
    <name type="common">Triangle waterfern</name>
    <dbReference type="NCBI Taxonomy" id="49495"/>
    <lineage>
        <taxon>Eukaryota</taxon>
        <taxon>Viridiplantae</taxon>
        <taxon>Streptophyta</taxon>
        <taxon>Embryophyta</taxon>
        <taxon>Tracheophyta</taxon>
        <taxon>Polypodiopsida</taxon>
        <taxon>Polypodiidae</taxon>
        <taxon>Polypodiales</taxon>
        <taxon>Pteridineae</taxon>
        <taxon>Pteridaceae</taxon>
        <taxon>Parkerioideae</taxon>
        <taxon>Ceratopteris</taxon>
    </lineage>
</organism>
<dbReference type="Pfam" id="PF01593">
    <property type="entry name" value="Amino_oxidase"/>
    <property type="match status" value="2"/>
</dbReference>
<keyword evidence="7" id="KW-0560">Oxidoreductase</keyword>
<gene>
    <name evidence="9" type="ORF">KP509_39G014400</name>
</gene>
<dbReference type="EMBL" id="CM035444">
    <property type="protein sequence ID" value="KAH7276607.1"/>
    <property type="molecule type" value="Genomic_DNA"/>
</dbReference>